<name>A0A9W7GJ36_9STRA</name>
<evidence type="ECO:0000256" key="7">
    <source>
        <dbReference type="ARBA" id="ARBA00023136"/>
    </source>
</evidence>
<evidence type="ECO:0000256" key="5">
    <source>
        <dbReference type="ARBA" id="ARBA00022989"/>
    </source>
</evidence>
<dbReference type="PANTHER" id="PTHR11003:SF291">
    <property type="entry name" value="IP11374P"/>
    <property type="match status" value="1"/>
</dbReference>
<gene>
    <name evidence="13" type="ORF">TrCOL_g12510</name>
</gene>
<dbReference type="SMART" id="SM00239">
    <property type="entry name" value="C2"/>
    <property type="match status" value="1"/>
</dbReference>
<keyword evidence="8 9" id="KW-0407">Ion channel</keyword>
<dbReference type="InterPro" id="IPR035892">
    <property type="entry name" value="C2_domain_sf"/>
</dbReference>
<dbReference type="SUPFAM" id="SSF47473">
    <property type="entry name" value="EF-hand"/>
    <property type="match status" value="1"/>
</dbReference>
<evidence type="ECO:0000256" key="6">
    <source>
        <dbReference type="ARBA" id="ARBA00023065"/>
    </source>
</evidence>
<feature type="transmembrane region" description="Helical" evidence="11">
    <location>
        <begin position="406"/>
        <end position="427"/>
    </location>
</feature>
<sequence>MKNGAKVIFASCQITASLPGVIPSISLPKSYEMIVEASQVLKLDVFTFVPIGCWAGGTFNYYNRAAAMTLPVIVLTTDGVRKGGERLAISITRFLTSELSEMGDVGEVKLALIGNSLGGLYARFAASVLFGSDGQLVVGGRKIVPNMFVTTEMLVAGGTHKQTQLSKLMRSQTDKIIYFIHVEVDNCYNLGSSDAIGLSDPFVILYLNGVEFGRTSIKDNTCSPVWQFEAFEIPVFESVGVPCLTIAVYDMDADGVGDFLGNCVYNFHVDHLNLKLYEEADLTLKTATMNLDPKRNKNTSRPSMFEPPTVAMHRSTVAEREMERANLSRRASSLKIKEAVKDVEDGKDMIIGALLVIAFYLGLTYLVFSKLLEEKFPALDSFYFAVVTFTTVGYGDMGPTSNAGKIFSIFHSVLGVMMIGSGFSIILKQVVQKELQAVEAAQKATSDLLVGSVLADTDDDDDNSNEAPTPTPVDDNENEEFDISTKKGIEAAKNKIARTNQEQSAKNGDDSMVHNRGKRSLKNLMIIWFVAIFTLCIGGVSMGYMENWSGLDSVYWVMITATSIGYGDFSPKTDWGKGVACVFLPFAVGLMSASIGQTVNYFMERRAVEQSKALFMTDFALDDFMHINAKDTDKITRAEYLAFLLIMMKKVDQPLIDRLNTQFDQLDADSNGYLEPVDLEIIKNKKMDIRRHAIVQFHSLTSNFKQHDPNSKNTPGSTANFSSRVGPVAANSIDIDDVELGLHDQHSPPHKDVEEGLYFFDASPSHEI</sequence>
<dbReference type="Gene3D" id="2.60.40.150">
    <property type="entry name" value="C2 domain"/>
    <property type="match status" value="1"/>
</dbReference>
<dbReference type="PANTHER" id="PTHR11003">
    <property type="entry name" value="POTASSIUM CHANNEL, SUBFAMILY K"/>
    <property type="match status" value="1"/>
</dbReference>
<evidence type="ECO:0000313" key="14">
    <source>
        <dbReference type="Proteomes" id="UP001165065"/>
    </source>
</evidence>
<keyword evidence="6 9" id="KW-0406">Ion transport</keyword>
<evidence type="ECO:0000256" key="2">
    <source>
        <dbReference type="ARBA" id="ARBA00022448"/>
    </source>
</evidence>
<feature type="compositionally biased region" description="Polar residues" evidence="10">
    <location>
        <begin position="711"/>
        <end position="723"/>
    </location>
</feature>
<dbReference type="InterPro" id="IPR013099">
    <property type="entry name" value="K_chnl_dom"/>
</dbReference>
<dbReference type="InterPro" id="IPR003280">
    <property type="entry name" value="2pore_dom_K_chnl"/>
</dbReference>
<evidence type="ECO:0000256" key="1">
    <source>
        <dbReference type="ARBA" id="ARBA00004141"/>
    </source>
</evidence>
<dbReference type="CDD" id="cd00030">
    <property type="entry name" value="C2"/>
    <property type="match status" value="1"/>
</dbReference>
<feature type="region of interest" description="Disordered" evidence="10">
    <location>
        <begin position="704"/>
        <end position="723"/>
    </location>
</feature>
<evidence type="ECO:0000256" key="10">
    <source>
        <dbReference type="SAM" id="MobiDB-lite"/>
    </source>
</evidence>
<dbReference type="Gene3D" id="1.10.287.70">
    <property type="match status" value="2"/>
</dbReference>
<reference evidence="14" key="1">
    <citation type="journal article" date="2023" name="Commun. Biol.">
        <title>Genome analysis of Parmales, the sister group of diatoms, reveals the evolutionary specialization of diatoms from phago-mixotrophs to photoautotrophs.</title>
        <authorList>
            <person name="Ban H."/>
            <person name="Sato S."/>
            <person name="Yoshikawa S."/>
            <person name="Yamada K."/>
            <person name="Nakamura Y."/>
            <person name="Ichinomiya M."/>
            <person name="Sato N."/>
            <person name="Blanc-Mathieu R."/>
            <person name="Endo H."/>
            <person name="Kuwata A."/>
            <person name="Ogata H."/>
        </authorList>
    </citation>
    <scope>NUCLEOTIDE SEQUENCE [LARGE SCALE GENOMIC DNA]</scope>
</reference>
<organism evidence="13 14">
    <name type="scientific">Triparma columacea</name>
    <dbReference type="NCBI Taxonomy" id="722753"/>
    <lineage>
        <taxon>Eukaryota</taxon>
        <taxon>Sar</taxon>
        <taxon>Stramenopiles</taxon>
        <taxon>Ochrophyta</taxon>
        <taxon>Bolidophyceae</taxon>
        <taxon>Parmales</taxon>
        <taxon>Triparmaceae</taxon>
        <taxon>Triparma</taxon>
    </lineage>
</organism>
<dbReference type="GO" id="GO:0030322">
    <property type="term" value="P:stabilization of membrane potential"/>
    <property type="evidence" value="ECO:0007669"/>
    <property type="project" value="TreeGrafter"/>
</dbReference>
<dbReference type="InterPro" id="IPR018247">
    <property type="entry name" value="EF_Hand_1_Ca_BS"/>
</dbReference>
<dbReference type="InterPro" id="IPR011992">
    <property type="entry name" value="EF-hand-dom_pair"/>
</dbReference>
<evidence type="ECO:0000256" key="4">
    <source>
        <dbReference type="ARBA" id="ARBA00022837"/>
    </source>
</evidence>
<dbReference type="GO" id="GO:0015271">
    <property type="term" value="F:outward rectifier potassium channel activity"/>
    <property type="evidence" value="ECO:0007669"/>
    <property type="project" value="TreeGrafter"/>
</dbReference>
<feature type="transmembrane region" description="Helical" evidence="11">
    <location>
        <begin position="575"/>
        <end position="596"/>
    </location>
</feature>
<comment type="caution">
    <text evidence="13">The sequence shown here is derived from an EMBL/GenBank/DDBJ whole genome shotgun (WGS) entry which is preliminary data.</text>
</comment>
<feature type="region of interest" description="Disordered" evidence="10">
    <location>
        <begin position="456"/>
        <end position="480"/>
    </location>
</feature>
<dbReference type="GO" id="GO:0005886">
    <property type="term" value="C:plasma membrane"/>
    <property type="evidence" value="ECO:0007669"/>
    <property type="project" value="TreeGrafter"/>
</dbReference>
<dbReference type="Pfam" id="PF07885">
    <property type="entry name" value="Ion_trans_2"/>
    <property type="match status" value="2"/>
</dbReference>
<dbReference type="SUPFAM" id="SSF49562">
    <property type="entry name" value="C2 domain (Calcium/lipid-binding domain, CaLB)"/>
    <property type="match status" value="1"/>
</dbReference>
<feature type="transmembrane region" description="Helical" evidence="11">
    <location>
        <begin position="376"/>
        <end position="394"/>
    </location>
</feature>
<dbReference type="InterPro" id="IPR000008">
    <property type="entry name" value="C2_dom"/>
</dbReference>
<feature type="domain" description="C2" evidence="12">
    <location>
        <begin position="159"/>
        <end position="284"/>
    </location>
</feature>
<dbReference type="OrthoDB" id="10035564at2759"/>
<dbReference type="Pfam" id="PF00168">
    <property type="entry name" value="C2"/>
    <property type="match status" value="1"/>
</dbReference>
<dbReference type="InterPro" id="IPR007751">
    <property type="entry name" value="DUF676_lipase-like"/>
</dbReference>
<dbReference type="Proteomes" id="UP001165065">
    <property type="component" value="Unassembled WGS sequence"/>
</dbReference>
<feature type="transmembrane region" description="Helical" evidence="11">
    <location>
        <begin position="349"/>
        <end position="369"/>
    </location>
</feature>
<dbReference type="Pfam" id="PF05057">
    <property type="entry name" value="DUF676"/>
    <property type="match status" value="1"/>
</dbReference>
<dbReference type="EMBL" id="BRYA01000284">
    <property type="protein sequence ID" value="GMI46145.1"/>
    <property type="molecule type" value="Genomic_DNA"/>
</dbReference>
<protein>
    <recommendedName>
        <fullName evidence="12">C2 domain-containing protein</fullName>
    </recommendedName>
</protein>
<keyword evidence="3 9" id="KW-0812">Transmembrane</keyword>
<evidence type="ECO:0000256" key="9">
    <source>
        <dbReference type="RuleBase" id="RU003857"/>
    </source>
</evidence>
<proteinExistence type="inferred from homology"/>
<dbReference type="PROSITE" id="PS50004">
    <property type="entry name" value="C2"/>
    <property type="match status" value="1"/>
</dbReference>
<dbReference type="GO" id="GO:0005737">
    <property type="term" value="C:cytoplasm"/>
    <property type="evidence" value="ECO:0007669"/>
    <property type="project" value="UniProtKB-ARBA"/>
</dbReference>
<accession>A0A9W7GJ36</accession>
<evidence type="ECO:0000259" key="12">
    <source>
        <dbReference type="PROSITE" id="PS50004"/>
    </source>
</evidence>
<keyword evidence="7 11" id="KW-0472">Membrane</keyword>
<comment type="subcellular location">
    <subcellularLocation>
        <location evidence="1">Membrane</location>
        <topology evidence="1">Multi-pass membrane protein</topology>
    </subcellularLocation>
</comment>
<keyword evidence="4" id="KW-0106">Calcium</keyword>
<dbReference type="PRINTS" id="PR01333">
    <property type="entry name" value="2POREKCHANEL"/>
</dbReference>
<keyword evidence="14" id="KW-1185">Reference proteome</keyword>
<keyword evidence="2 9" id="KW-0813">Transport</keyword>
<dbReference type="PROSITE" id="PS00018">
    <property type="entry name" value="EF_HAND_1"/>
    <property type="match status" value="1"/>
</dbReference>
<comment type="similarity">
    <text evidence="9">Belongs to the two pore domain potassium channel (TC 1.A.1.8) family.</text>
</comment>
<evidence type="ECO:0000256" key="8">
    <source>
        <dbReference type="ARBA" id="ARBA00023303"/>
    </source>
</evidence>
<evidence type="ECO:0000313" key="13">
    <source>
        <dbReference type="EMBL" id="GMI46145.1"/>
    </source>
</evidence>
<keyword evidence="5 11" id="KW-1133">Transmembrane helix</keyword>
<dbReference type="SUPFAM" id="SSF81324">
    <property type="entry name" value="Voltage-gated potassium channels"/>
    <property type="match status" value="2"/>
</dbReference>
<evidence type="ECO:0000256" key="3">
    <source>
        <dbReference type="ARBA" id="ARBA00022692"/>
    </source>
</evidence>
<feature type="transmembrane region" description="Helical" evidence="11">
    <location>
        <begin position="524"/>
        <end position="545"/>
    </location>
</feature>
<dbReference type="AlphaFoldDB" id="A0A9W7GJ36"/>
<dbReference type="GO" id="GO:0022841">
    <property type="term" value="F:potassium ion leak channel activity"/>
    <property type="evidence" value="ECO:0007669"/>
    <property type="project" value="TreeGrafter"/>
</dbReference>
<evidence type="ECO:0000256" key="11">
    <source>
        <dbReference type="SAM" id="Phobius"/>
    </source>
</evidence>